<evidence type="ECO:0000256" key="1">
    <source>
        <dbReference type="SAM" id="SignalP"/>
    </source>
</evidence>
<dbReference type="Proteomes" id="UP000280792">
    <property type="component" value="Unassembled WGS sequence"/>
</dbReference>
<evidence type="ECO:0000313" key="2">
    <source>
        <dbReference type="EMBL" id="RRJ82369.1"/>
    </source>
</evidence>
<dbReference type="Gene3D" id="1.25.40.10">
    <property type="entry name" value="Tetratricopeptide repeat domain"/>
    <property type="match status" value="1"/>
</dbReference>
<evidence type="ECO:0000313" key="3">
    <source>
        <dbReference type="Proteomes" id="UP000280792"/>
    </source>
</evidence>
<reference evidence="2 3" key="2">
    <citation type="submission" date="2018-12" db="EMBL/GenBank/DDBJ databases">
        <title>Simiduia agarivorans gen. nov., sp. nov., a marine, agarolytic bacterium isolated from shallow coastal water from Keelung, Taiwan.</title>
        <authorList>
            <person name="Shieh W.Y."/>
        </authorList>
    </citation>
    <scope>NUCLEOTIDE SEQUENCE [LARGE SCALE GENOMIC DNA]</scope>
    <source>
        <strain evidence="2 3">GTF-13</strain>
    </source>
</reference>
<dbReference type="Pfam" id="PF13432">
    <property type="entry name" value="TPR_16"/>
    <property type="match status" value="1"/>
</dbReference>
<proteinExistence type="predicted"/>
<keyword evidence="3" id="KW-1185">Reference proteome</keyword>
<gene>
    <name evidence="2" type="ORF">D0544_10820</name>
</gene>
<sequence length="276" mass="31513">MKRQGIITRTLGVVLLVLLPAMPAQALSPEMEMDRYLLAAQRHVRLGNFREAEQYLQRAVALQIPPPAEFYYVYGEVLHHNGKLQLARETLEKYLQQTQKEGEYYRDALELLTLIEEREAKPLASPEPDRASVVNAGTQQADTWMQQLKSLYLTDSTQEALLLHINGLLRNFVVRDSRVLNLDRADDHLYQLSVPQRGELMVTLRRAGENGYQYSNAKLRVFGINPYVEARCDRAKNLCSIAHPVSGKTWLEIRRDDKAAAELSKSLTALIKQLQE</sequence>
<accession>A0A3P3VKS7</accession>
<dbReference type="InterPro" id="IPR011990">
    <property type="entry name" value="TPR-like_helical_dom_sf"/>
</dbReference>
<comment type="caution">
    <text evidence="2">The sequence shown here is derived from an EMBL/GenBank/DDBJ whole genome shotgun (WGS) entry which is preliminary data.</text>
</comment>
<protein>
    <submittedName>
        <fullName evidence="2">Tetratricopeptide repeat protein</fullName>
    </submittedName>
</protein>
<dbReference type="AlphaFoldDB" id="A0A3P3VKS7"/>
<organism evidence="2 3">
    <name type="scientific">Aestuariirhabdus litorea</name>
    <dbReference type="NCBI Taxonomy" id="2528527"/>
    <lineage>
        <taxon>Bacteria</taxon>
        <taxon>Pseudomonadati</taxon>
        <taxon>Pseudomonadota</taxon>
        <taxon>Gammaproteobacteria</taxon>
        <taxon>Oceanospirillales</taxon>
        <taxon>Aestuariirhabdaceae</taxon>
        <taxon>Aestuariirhabdus</taxon>
    </lineage>
</organism>
<dbReference type="SUPFAM" id="SSF48452">
    <property type="entry name" value="TPR-like"/>
    <property type="match status" value="1"/>
</dbReference>
<feature type="signal peptide" evidence="1">
    <location>
        <begin position="1"/>
        <end position="26"/>
    </location>
</feature>
<dbReference type="RefSeq" id="WP_125016078.1">
    <property type="nucleotide sequence ID" value="NZ_QWEZ01000002.1"/>
</dbReference>
<keyword evidence="1" id="KW-0732">Signal</keyword>
<reference evidence="2 3" key="1">
    <citation type="submission" date="2018-08" db="EMBL/GenBank/DDBJ databases">
        <authorList>
            <person name="Khan S.A."/>
        </authorList>
    </citation>
    <scope>NUCLEOTIDE SEQUENCE [LARGE SCALE GENOMIC DNA]</scope>
    <source>
        <strain evidence="2 3">GTF-13</strain>
    </source>
</reference>
<name>A0A3P3VKS7_9GAMM</name>
<dbReference type="EMBL" id="QWEZ01000002">
    <property type="protein sequence ID" value="RRJ82369.1"/>
    <property type="molecule type" value="Genomic_DNA"/>
</dbReference>
<feature type="chain" id="PRO_5018132891" evidence="1">
    <location>
        <begin position="27"/>
        <end position="276"/>
    </location>
</feature>